<evidence type="ECO:0000313" key="2">
    <source>
        <dbReference type="EMBL" id="MCW8041046.1"/>
    </source>
</evidence>
<evidence type="ECO:0000313" key="3">
    <source>
        <dbReference type="Proteomes" id="UP001209682"/>
    </source>
</evidence>
<protein>
    <submittedName>
        <fullName evidence="2">Phage antirepressor N-terminal domain-containing protein</fullName>
    </submittedName>
</protein>
<accession>A0ABT3NNA2</accession>
<reference evidence="2 3" key="1">
    <citation type="submission" date="2022-11" db="EMBL/GenBank/DDBJ databases">
        <title>Acinetobacter entericus sp. nov., isolated from the gut of the plastic-eating larvae of the Coleoptera insect Zophobas atratus.</title>
        <authorList>
            <person name="Dong X."/>
            <person name="Yang Y."/>
        </authorList>
    </citation>
    <scope>NUCLEOTIDE SEQUENCE [LARGE SCALE GENOMIC DNA]</scope>
    <source>
        <strain evidence="2 3">BIT-DXN8</strain>
    </source>
</reference>
<dbReference type="Proteomes" id="UP001209682">
    <property type="component" value="Unassembled WGS sequence"/>
</dbReference>
<feature type="domain" description="Antirepressor protein ant N-terminal" evidence="1">
    <location>
        <begin position="14"/>
        <end position="120"/>
    </location>
</feature>
<dbReference type="Pfam" id="PF10547">
    <property type="entry name" value="P22_AR_N"/>
    <property type="match status" value="1"/>
</dbReference>
<dbReference type="InterPro" id="IPR018875">
    <property type="entry name" value="Antirepressor_Ant_N"/>
</dbReference>
<comment type="caution">
    <text evidence="2">The sequence shown here is derived from an EMBL/GenBank/DDBJ whole genome shotgun (WGS) entry which is preliminary data.</text>
</comment>
<name>A0ABT3NNA2_9GAMM</name>
<proteinExistence type="predicted"/>
<dbReference type="EMBL" id="JAPEQW010000044">
    <property type="protein sequence ID" value="MCW8041046.1"/>
    <property type="molecule type" value="Genomic_DNA"/>
</dbReference>
<gene>
    <name evidence="2" type="ORF">OKC24_18120</name>
</gene>
<organism evidence="2 3">
    <name type="scientific">Acinetobacter entericus</name>
    <dbReference type="NCBI Taxonomy" id="2989714"/>
    <lineage>
        <taxon>Bacteria</taxon>
        <taxon>Pseudomonadati</taxon>
        <taxon>Pseudomonadota</taxon>
        <taxon>Gammaproteobacteria</taxon>
        <taxon>Moraxellales</taxon>
        <taxon>Moraxellaceae</taxon>
        <taxon>Acinetobacter</taxon>
    </lineage>
</organism>
<keyword evidence="3" id="KW-1185">Reference proteome</keyword>
<sequence length="186" mass="21607">MNMMSVPSYQQMIVSFHNANLSIVNYNGQPYVPMKPIVEGMGLTWQSQHEKLKQRFASTITEIVIVAQDGRQRLMTCLPLKKLFGWMMTISPNKVKPKLKDTIIKYQDECDDALWGYWSGKLSARQRAFDELNKIDFDENFSQAKATISSLGMHQRKREKKTNKQKRQDWINKNTLLLNFGEESLA</sequence>
<dbReference type="PRINTS" id="PR01994">
    <property type="entry name" value="ANTIREPRESSR"/>
</dbReference>
<evidence type="ECO:0000259" key="1">
    <source>
        <dbReference type="Pfam" id="PF10547"/>
    </source>
</evidence>